<keyword evidence="2" id="KW-1185">Reference proteome</keyword>
<sequence>MQLTQKVHQQLAEQLTAGDLVIDATAGNGHDTQYLAEIVGPQGQVIAIDIQQAAIDSTRAKLEHAQLSQRVHLIQGDHAAQLQALSQQHSGQVASIIFNLGYLPGSDKRVQTQSTSTAKALTASLELLAPGALLSVTAYRGHPGGMEEAQVVADWMQTQQSAGHAVEYHEPASKNTPPVLWLLWKKA</sequence>
<organism evidence="1 2">
    <name type="scientific">Thalassobacterium maritimum</name>
    <dbReference type="NCBI Taxonomy" id="3041265"/>
    <lineage>
        <taxon>Bacteria</taxon>
        <taxon>Pseudomonadati</taxon>
        <taxon>Verrucomicrobiota</taxon>
        <taxon>Opitutia</taxon>
        <taxon>Puniceicoccales</taxon>
        <taxon>Coraliomargaritaceae</taxon>
        <taxon>Thalassobacterium</taxon>
    </lineage>
</organism>
<dbReference type="InterPro" id="IPR010719">
    <property type="entry name" value="MnmM_MeTrfase"/>
</dbReference>
<dbReference type="Gene3D" id="3.40.50.150">
    <property type="entry name" value="Vaccinia Virus protein VP39"/>
    <property type="match status" value="1"/>
</dbReference>
<comment type="caution">
    <text evidence="1">The sequence shown here is derived from an EMBL/GenBank/DDBJ whole genome shotgun (WGS) entry which is preliminary data.</text>
</comment>
<keyword evidence="1" id="KW-0489">Methyltransferase</keyword>
<dbReference type="GO" id="GO:0052706">
    <property type="term" value="F:L-histidine N(alpha)-methyltransferase activity"/>
    <property type="evidence" value="ECO:0007669"/>
    <property type="project" value="UniProtKB-EC"/>
</dbReference>
<evidence type="ECO:0000313" key="1">
    <source>
        <dbReference type="EMBL" id="MDQ8208642.1"/>
    </source>
</evidence>
<proteinExistence type="predicted"/>
<evidence type="ECO:0000313" key="2">
    <source>
        <dbReference type="Proteomes" id="UP001225316"/>
    </source>
</evidence>
<gene>
    <name evidence="1" type="ORF">QEH52_14040</name>
</gene>
<dbReference type="PANTHER" id="PTHR35276:SF1">
    <property type="entry name" value="TRNA (MNM(5)S(2)U34)-METHYLTRANSFERASE, CHLOROPLASTIC"/>
    <property type="match status" value="1"/>
</dbReference>
<accession>A0ABU1B0A2</accession>
<dbReference type="PANTHER" id="PTHR35276">
    <property type="entry name" value="S-ADENOSYL-L-METHIONINE-DEPENDENT METHYLTRANSFERASES SUPERFAMILY PROTEIN"/>
    <property type="match status" value="1"/>
</dbReference>
<dbReference type="CDD" id="cd02440">
    <property type="entry name" value="AdoMet_MTases"/>
    <property type="match status" value="1"/>
</dbReference>
<dbReference type="EC" id="2.1.1.44" evidence="1"/>
<dbReference type="SUPFAM" id="SSF53335">
    <property type="entry name" value="S-adenosyl-L-methionine-dependent methyltransferases"/>
    <property type="match status" value="1"/>
</dbReference>
<protein>
    <submittedName>
        <fullName evidence="1">L-histidine N(Alpha)-methyltransferase</fullName>
        <ecNumber evidence="1">2.1.1.44</ecNumber>
    </submittedName>
</protein>
<dbReference type="Proteomes" id="UP001225316">
    <property type="component" value="Unassembled WGS sequence"/>
</dbReference>
<dbReference type="GO" id="GO:0032259">
    <property type="term" value="P:methylation"/>
    <property type="evidence" value="ECO:0007669"/>
    <property type="project" value="UniProtKB-KW"/>
</dbReference>
<dbReference type="Pfam" id="PF06962">
    <property type="entry name" value="rRNA_methylase"/>
    <property type="match status" value="1"/>
</dbReference>
<dbReference type="InterPro" id="IPR029063">
    <property type="entry name" value="SAM-dependent_MTases_sf"/>
</dbReference>
<dbReference type="EMBL" id="JARXHW010000036">
    <property type="protein sequence ID" value="MDQ8208642.1"/>
    <property type="molecule type" value="Genomic_DNA"/>
</dbReference>
<reference evidence="1 2" key="1">
    <citation type="submission" date="2023-04" db="EMBL/GenBank/DDBJ databases">
        <title>A novel bacteria isolated from coastal sediment.</title>
        <authorList>
            <person name="Liu X.-J."/>
            <person name="Du Z.-J."/>
        </authorList>
    </citation>
    <scope>NUCLEOTIDE SEQUENCE [LARGE SCALE GENOMIC DNA]</scope>
    <source>
        <strain evidence="1 2">SDUM461003</strain>
    </source>
</reference>
<name>A0ABU1B0A2_9BACT</name>
<keyword evidence="1" id="KW-0808">Transferase</keyword>
<dbReference type="RefSeq" id="WP_308951271.1">
    <property type="nucleotide sequence ID" value="NZ_JARXHW010000036.1"/>
</dbReference>